<feature type="binding site" description="axial binding residue" evidence="7">
    <location>
        <position position="344"/>
    </location>
    <ligand>
        <name>heme</name>
        <dbReference type="ChEBI" id="CHEBI:30413"/>
    </ligand>
    <ligandPart>
        <name>Fe</name>
        <dbReference type="ChEBI" id="CHEBI:18248"/>
    </ligandPart>
</feature>
<evidence type="ECO:0000256" key="1">
    <source>
        <dbReference type="ARBA" id="ARBA00001971"/>
    </source>
</evidence>
<dbReference type="PRINTS" id="PR00385">
    <property type="entry name" value="P450"/>
</dbReference>
<dbReference type="InterPro" id="IPR050364">
    <property type="entry name" value="Cytochrome_P450_fung"/>
</dbReference>
<proteinExistence type="inferred from homology"/>
<comment type="caution">
    <text evidence="9">The sequence shown here is derived from an EMBL/GenBank/DDBJ whole genome shotgun (WGS) entry which is preliminary data.</text>
</comment>
<dbReference type="InterPro" id="IPR036396">
    <property type="entry name" value="Cyt_P450_sf"/>
</dbReference>
<dbReference type="Pfam" id="PF00067">
    <property type="entry name" value="p450"/>
    <property type="match status" value="2"/>
</dbReference>
<dbReference type="InterPro" id="IPR001128">
    <property type="entry name" value="Cyt_P450"/>
</dbReference>
<dbReference type="GeneID" id="34450050"/>
<dbReference type="STRING" id="109264.A0A1F8A1F6"/>
<sequence length="431" mass="49019">MPYGNAWRDQRKIYQTLLSVSAVGSFRPMQEAEATLTLHHLMETPGKYYDHLRRTATAVILSSVFGIQALSFDDPKIQRLYHVQEQFTAIAETGASPPVDIFPIFKWLPNFMAPWRERALQIRHEQRELYFELLRDVQESRSKGIRRNCFMDQLLEESARSKHKLDDEHLAYIGGVLMEGGSDTTAANLLSFLLAMVKYPHVLRKAQAAVDEVCGTQRSPTFDDLARLPYLKCCVDEILRWRPAAPSGIPHMLIQGPVPHATLRIKAPLSSAYTVSKYQQMIHMRATIFQKAQLAIHHDPELYEDPNEFIPERYELQEFGFKPGFEVSEGLRKTYGFGAGRRVCPGSHLATNSLAINTAKIIWAFDIRPGKDPITGLDLTPDDISVDIEKQWTNGILVAPKPFPVSLTVRSDIHRTIIQEELRRSHEAFQG</sequence>
<dbReference type="InterPro" id="IPR002401">
    <property type="entry name" value="Cyt_P450_E_grp-I"/>
</dbReference>
<evidence type="ECO:0000256" key="4">
    <source>
        <dbReference type="ARBA" id="ARBA00023002"/>
    </source>
</evidence>
<keyword evidence="10" id="KW-1185">Reference proteome</keyword>
<dbReference type="PANTHER" id="PTHR46300">
    <property type="entry name" value="P450, PUTATIVE (EUROFUNG)-RELATED-RELATED"/>
    <property type="match status" value="1"/>
</dbReference>
<dbReference type="InterPro" id="IPR017972">
    <property type="entry name" value="Cyt_P450_CS"/>
</dbReference>
<keyword evidence="5 7" id="KW-0408">Iron</keyword>
<dbReference type="RefSeq" id="XP_022388855.1">
    <property type="nucleotide sequence ID" value="XM_022533789.1"/>
</dbReference>
<dbReference type="PRINTS" id="PR00463">
    <property type="entry name" value="EP450I"/>
</dbReference>
<dbReference type="PANTHER" id="PTHR46300:SF2">
    <property type="entry name" value="CYTOCHROME P450 MONOOXYGENASE ALNH-RELATED"/>
    <property type="match status" value="1"/>
</dbReference>
<dbReference type="Proteomes" id="UP000179179">
    <property type="component" value="Unassembled WGS sequence"/>
</dbReference>
<name>A0A1F8A1F6_9EURO</name>
<evidence type="ECO:0000256" key="2">
    <source>
        <dbReference type="ARBA" id="ARBA00010617"/>
    </source>
</evidence>
<organism evidence="9 10">
    <name type="scientific">Aspergillus bombycis</name>
    <dbReference type="NCBI Taxonomy" id="109264"/>
    <lineage>
        <taxon>Eukaryota</taxon>
        <taxon>Fungi</taxon>
        <taxon>Dikarya</taxon>
        <taxon>Ascomycota</taxon>
        <taxon>Pezizomycotina</taxon>
        <taxon>Eurotiomycetes</taxon>
        <taxon>Eurotiomycetidae</taxon>
        <taxon>Eurotiales</taxon>
        <taxon>Aspergillaceae</taxon>
        <taxon>Aspergillus</taxon>
    </lineage>
</organism>
<evidence type="ECO:0000256" key="5">
    <source>
        <dbReference type="ARBA" id="ARBA00023004"/>
    </source>
</evidence>
<reference evidence="9 10" key="1">
    <citation type="journal article" date="2016" name="Genome Biol. Evol.">
        <title>Draft genome sequence of an aflatoxigenic Aspergillus species, A. bombycis.</title>
        <authorList>
            <person name="Moore G.G."/>
            <person name="Mack B.M."/>
            <person name="Beltz S.B."/>
            <person name="Gilbert M.K."/>
        </authorList>
    </citation>
    <scope>NUCLEOTIDE SEQUENCE [LARGE SCALE GENOMIC DNA]</scope>
    <source>
        <strain evidence="10">NRRL 26010</strain>
    </source>
</reference>
<gene>
    <name evidence="9" type="ORF">ABOM_006660</name>
</gene>
<dbReference type="GO" id="GO:0016705">
    <property type="term" value="F:oxidoreductase activity, acting on paired donors, with incorporation or reduction of molecular oxygen"/>
    <property type="evidence" value="ECO:0007669"/>
    <property type="project" value="InterPro"/>
</dbReference>
<dbReference type="CDD" id="cd11065">
    <property type="entry name" value="CYP64-like"/>
    <property type="match status" value="1"/>
</dbReference>
<evidence type="ECO:0000313" key="9">
    <source>
        <dbReference type="EMBL" id="OGM45138.1"/>
    </source>
</evidence>
<dbReference type="PROSITE" id="PS00086">
    <property type="entry name" value="CYTOCHROME_P450"/>
    <property type="match status" value="1"/>
</dbReference>
<evidence type="ECO:0000256" key="7">
    <source>
        <dbReference type="PIRSR" id="PIRSR602401-1"/>
    </source>
</evidence>
<comment type="similarity">
    <text evidence="2 8">Belongs to the cytochrome P450 family.</text>
</comment>
<protein>
    <recommendedName>
        <fullName evidence="11">Cytochrome P450</fullName>
    </recommendedName>
</protein>
<dbReference type="OrthoDB" id="1103324at2759"/>
<evidence type="ECO:0000256" key="6">
    <source>
        <dbReference type="ARBA" id="ARBA00023033"/>
    </source>
</evidence>
<evidence type="ECO:0000256" key="8">
    <source>
        <dbReference type="RuleBase" id="RU000461"/>
    </source>
</evidence>
<evidence type="ECO:0000256" key="3">
    <source>
        <dbReference type="ARBA" id="ARBA00022723"/>
    </source>
</evidence>
<dbReference type="GO" id="GO:0005506">
    <property type="term" value="F:iron ion binding"/>
    <property type="evidence" value="ECO:0007669"/>
    <property type="project" value="InterPro"/>
</dbReference>
<keyword evidence="7 8" id="KW-0349">Heme</keyword>
<keyword evidence="3 7" id="KW-0479">Metal-binding</keyword>
<evidence type="ECO:0008006" key="11">
    <source>
        <dbReference type="Google" id="ProtNLM"/>
    </source>
</evidence>
<comment type="cofactor">
    <cofactor evidence="1 7">
        <name>heme</name>
        <dbReference type="ChEBI" id="CHEBI:30413"/>
    </cofactor>
</comment>
<keyword evidence="6 8" id="KW-0503">Monooxygenase</keyword>
<evidence type="ECO:0000313" key="10">
    <source>
        <dbReference type="Proteomes" id="UP000179179"/>
    </source>
</evidence>
<dbReference type="GO" id="GO:0004497">
    <property type="term" value="F:monooxygenase activity"/>
    <property type="evidence" value="ECO:0007669"/>
    <property type="project" value="UniProtKB-KW"/>
</dbReference>
<dbReference type="AlphaFoldDB" id="A0A1F8A1F6"/>
<dbReference type="GO" id="GO:0020037">
    <property type="term" value="F:heme binding"/>
    <property type="evidence" value="ECO:0007669"/>
    <property type="project" value="InterPro"/>
</dbReference>
<keyword evidence="4 8" id="KW-0560">Oxidoreductase</keyword>
<dbReference type="Gene3D" id="1.10.630.10">
    <property type="entry name" value="Cytochrome P450"/>
    <property type="match status" value="1"/>
</dbReference>
<dbReference type="EMBL" id="LYCR01000046">
    <property type="protein sequence ID" value="OGM45138.1"/>
    <property type="molecule type" value="Genomic_DNA"/>
</dbReference>
<dbReference type="SUPFAM" id="SSF48264">
    <property type="entry name" value="Cytochrome P450"/>
    <property type="match status" value="1"/>
</dbReference>
<accession>A0A1F8A1F6</accession>